<dbReference type="EMBL" id="CADCXU010021167">
    <property type="protein sequence ID" value="CAB0008939.1"/>
    <property type="molecule type" value="Genomic_DNA"/>
</dbReference>
<sequence length="53" mass="6346">MFIGKRTLWTDRTSKKFPCGHSVRAMMKNRINAKINLLYSYFCICVFTFTYKN</sequence>
<feature type="non-terminal residue" evidence="2">
    <location>
        <position position="53"/>
    </location>
</feature>
<evidence type="ECO:0000313" key="2">
    <source>
        <dbReference type="EMBL" id="CAB0008939.1"/>
    </source>
</evidence>
<name>A0A6H5H0E5_9HEMI</name>
<evidence type="ECO:0000313" key="3">
    <source>
        <dbReference type="Proteomes" id="UP000479000"/>
    </source>
</evidence>
<dbReference type="AlphaFoldDB" id="A0A6H5H0E5"/>
<keyword evidence="3" id="KW-1185">Reference proteome</keyword>
<organism evidence="2 3">
    <name type="scientific">Nesidiocoris tenuis</name>
    <dbReference type="NCBI Taxonomy" id="355587"/>
    <lineage>
        <taxon>Eukaryota</taxon>
        <taxon>Metazoa</taxon>
        <taxon>Ecdysozoa</taxon>
        <taxon>Arthropoda</taxon>
        <taxon>Hexapoda</taxon>
        <taxon>Insecta</taxon>
        <taxon>Pterygota</taxon>
        <taxon>Neoptera</taxon>
        <taxon>Paraneoptera</taxon>
        <taxon>Hemiptera</taxon>
        <taxon>Heteroptera</taxon>
        <taxon>Panheteroptera</taxon>
        <taxon>Cimicomorpha</taxon>
        <taxon>Miridae</taxon>
        <taxon>Dicyphina</taxon>
        <taxon>Nesidiocoris</taxon>
    </lineage>
</organism>
<keyword evidence="1" id="KW-1133">Transmembrane helix</keyword>
<keyword evidence="1" id="KW-0812">Transmembrane</keyword>
<dbReference type="Proteomes" id="UP000479000">
    <property type="component" value="Unassembled WGS sequence"/>
</dbReference>
<gene>
    <name evidence="2" type="ORF">NTEN_LOCUS14142</name>
</gene>
<accession>A0A6H5H0E5</accession>
<feature type="non-terminal residue" evidence="2">
    <location>
        <position position="1"/>
    </location>
</feature>
<reference evidence="2 3" key="1">
    <citation type="submission" date="2020-02" db="EMBL/GenBank/DDBJ databases">
        <authorList>
            <person name="Ferguson B K."/>
        </authorList>
    </citation>
    <scope>NUCLEOTIDE SEQUENCE [LARGE SCALE GENOMIC DNA]</scope>
</reference>
<protein>
    <submittedName>
        <fullName evidence="2">Uncharacterized protein</fullName>
    </submittedName>
</protein>
<keyword evidence="1" id="KW-0472">Membrane</keyword>
<feature type="transmembrane region" description="Helical" evidence="1">
    <location>
        <begin position="31"/>
        <end position="51"/>
    </location>
</feature>
<evidence type="ECO:0000256" key="1">
    <source>
        <dbReference type="SAM" id="Phobius"/>
    </source>
</evidence>
<proteinExistence type="predicted"/>